<sequence>MITAVNDFLEDLRGGRMAEAPVVTVEQGQLQGRVVNSPSGKAFYSFQGIPYAKPPLGSLRFKAPQPPEPWDGIRDASAEGSVSAQIDFFKKEYVGDENCLFLNVYTPNLDGEFLPVMVFIHGGGFVFGSGNSSLYGGDYLVEKDVVVVTLNYRCGVLGFLSLNTPEVPGNAGLKDQVQALRWIKENIHNFGGNSGNITIFGESAGGAAVSLLTASPLTKGLVNKAIIQSGTALSNWTVQKTPIENARNLAKSLGCESDDPEEVLDFLNATSARELVEAHEKLTPIELFPDVTNAFGVVVEKEFPGVEAVITEPFIDLLTSGRIAETPIMIGSTSLEFAFERRTDDLQAFIPEELNIERNSEQALEIADQIKNLYFKGSHTGVESLPEYFELLSDKTINVDTHRHVQYLINVSKKPIYYYKFDYVGELNISKKVLNTFGLKRAMHMDELGYLFRNDLQKDVEPTTLDIKMRERMLRLWTNFAKGGNPTPDENHYLNVTWLPVTKDNLYYLNLGQELSLGTNPDKEKMEFWDSLYSKYYRIWDHPRSNNDEITLKSSSEPKIIESYSETVTVYSESSEFTESHTYVSETTEIVKENNEIVSETHEFITENNGEPVESNEVITEVIENNEAVVENNDTVVENNEPVIENNDHVVENVEVVDKNEIDHAKVEEKIQEPVKIEESHPSQPPVTAVLNGDRKVQPRPSNEIKMVSRSNGAPKDVIRANDPPEDDLPKNIGVNKFVNFFESLGGKK</sequence>
<dbReference type="AlphaFoldDB" id="A0A9J7E963"/>
<dbReference type="InterPro" id="IPR019826">
    <property type="entry name" value="Carboxylesterase_B_AS"/>
</dbReference>
<reference evidence="9" key="1">
    <citation type="submission" date="2025-08" db="UniProtKB">
        <authorList>
            <consortium name="RefSeq"/>
        </authorList>
    </citation>
    <scope>IDENTIFICATION</scope>
    <source>
        <strain evidence="9">Ishihara</strain>
        <tissue evidence="9">Whole body</tissue>
    </source>
</reference>
<keyword evidence="8" id="KW-1185">Reference proteome</keyword>
<keyword evidence="4" id="KW-1015">Disulfide bond</keyword>
<dbReference type="Pfam" id="PF00135">
    <property type="entry name" value="COesterase"/>
    <property type="match status" value="1"/>
</dbReference>
<dbReference type="Gene3D" id="3.40.50.1820">
    <property type="entry name" value="alpha/beta hydrolase"/>
    <property type="match status" value="1"/>
</dbReference>
<keyword evidence="2" id="KW-0719">Serine esterase</keyword>
<evidence type="ECO:0000256" key="3">
    <source>
        <dbReference type="ARBA" id="ARBA00022801"/>
    </source>
</evidence>
<organism evidence="8 9">
    <name type="scientific">Spodoptera litura</name>
    <name type="common">Asian cotton leafworm</name>
    <dbReference type="NCBI Taxonomy" id="69820"/>
    <lineage>
        <taxon>Eukaryota</taxon>
        <taxon>Metazoa</taxon>
        <taxon>Ecdysozoa</taxon>
        <taxon>Arthropoda</taxon>
        <taxon>Hexapoda</taxon>
        <taxon>Insecta</taxon>
        <taxon>Pterygota</taxon>
        <taxon>Neoptera</taxon>
        <taxon>Endopterygota</taxon>
        <taxon>Lepidoptera</taxon>
        <taxon>Glossata</taxon>
        <taxon>Ditrysia</taxon>
        <taxon>Noctuoidea</taxon>
        <taxon>Noctuidae</taxon>
        <taxon>Amphipyrinae</taxon>
        <taxon>Spodoptera</taxon>
    </lineage>
</organism>
<dbReference type="InterPro" id="IPR029058">
    <property type="entry name" value="AB_hydrolase_fold"/>
</dbReference>
<dbReference type="SUPFAM" id="SSF53474">
    <property type="entry name" value="alpha/beta-Hydrolases"/>
    <property type="match status" value="1"/>
</dbReference>
<dbReference type="Proteomes" id="UP000301870">
    <property type="component" value="Chromosome 19"/>
</dbReference>
<dbReference type="GeneID" id="111354760"/>
<evidence type="ECO:0000256" key="6">
    <source>
        <dbReference type="SAM" id="MobiDB-lite"/>
    </source>
</evidence>
<feature type="region of interest" description="Disordered" evidence="6">
    <location>
        <begin position="675"/>
        <end position="731"/>
    </location>
</feature>
<dbReference type="CTD" id="733006"/>
<dbReference type="InterPro" id="IPR002018">
    <property type="entry name" value="CarbesteraseB"/>
</dbReference>
<evidence type="ECO:0000256" key="4">
    <source>
        <dbReference type="ARBA" id="ARBA00023157"/>
    </source>
</evidence>
<evidence type="ECO:0000313" key="8">
    <source>
        <dbReference type="Proteomes" id="UP000301870"/>
    </source>
</evidence>
<keyword evidence="5" id="KW-0325">Glycoprotein</keyword>
<comment type="similarity">
    <text evidence="1">Belongs to the type-B carboxylesterase/lipase family.</text>
</comment>
<dbReference type="PANTHER" id="PTHR43142:SF1">
    <property type="entry name" value="CARBOXYLIC ESTER HYDROLASE"/>
    <property type="match status" value="1"/>
</dbReference>
<dbReference type="RefSeq" id="XP_022824089.1">
    <property type="nucleotide sequence ID" value="XM_022968321.1"/>
</dbReference>
<name>A0A9J7E963_SPOLT</name>
<evidence type="ECO:0000256" key="1">
    <source>
        <dbReference type="ARBA" id="ARBA00005964"/>
    </source>
</evidence>
<keyword evidence="3" id="KW-0378">Hydrolase</keyword>
<evidence type="ECO:0000256" key="5">
    <source>
        <dbReference type="ARBA" id="ARBA00023180"/>
    </source>
</evidence>
<accession>A0A9J7E963</accession>
<dbReference type="PANTHER" id="PTHR43142">
    <property type="entry name" value="CARBOXYLIC ESTER HYDROLASE"/>
    <property type="match status" value="1"/>
</dbReference>
<evidence type="ECO:0000256" key="2">
    <source>
        <dbReference type="ARBA" id="ARBA00022487"/>
    </source>
</evidence>
<dbReference type="OrthoDB" id="19653at2759"/>
<protein>
    <submittedName>
        <fullName evidence="9">Juvenile hormone esterase-like isoform X1</fullName>
    </submittedName>
</protein>
<evidence type="ECO:0000259" key="7">
    <source>
        <dbReference type="Pfam" id="PF00135"/>
    </source>
</evidence>
<evidence type="ECO:0000313" key="9">
    <source>
        <dbReference type="RefSeq" id="XP_022824089.1"/>
    </source>
</evidence>
<proteinExistence type="inferred from homology"/>
<dbReference type="KEGG" id="sliu:111354760"/>
<dbReference type="PROSITE" id="PS00122">
    <property type="entry name" value="CARBOXYLESTERASE_B_1"/>
    <property type="match status" value="1"/>
</dbReference>
<gene>
    <name evidence="9" type="primary">LOC111354760</name>
</gene>
<dbReference type="GO" id="GO:0052689">
    <property type="term" value="F:carboxylic ester hydrolase activity"/>
    <property type="evidence" value="ECO:0007669"/>
    <property type="project" value="UniProtKB-KW"/>
</dbReference>
<feature type="domain" description="Carboxylesterase type B" evidence="7">
    <location>
        <begin position="20"/>
        <end position="529"/>
    </location>
</feature>